<dbReference type="RefSeq" id="WP_238192827.1">
    <property type="nucleotide sequence ID" value="NZ_BPQJ01000035.1"/>
</dbReference>
<keyword evidence="15" id="KW-1185">Reference proteome</keyword>
<evidence type="ECO:0000256" key="3">
    <source>
        <dbReference type="ARBA" id="ARBA00021035"/>
    </source>
</evidence>
<dbReference type="GO" id="GO:0005737">
    <property type="term" value="C:cytoplasm"/>
    <property type="evidence" value="ECO:0007669"/>
    <property type="project" value="UniProtKB-SubCell"/>
</dbReference>
<evidence type="ECO:0000313" key="15">
    <source>
        <dbReference type="Proteomes" id="UP001055286"/>
    </source>
</evidence>
<keyword evidence="6 10" id="KW-0548">Nucleotidyltransferase</keyword>
<dbReference type="InterPro" id="IPR001001">
    <property type="entry name" value="DNA_polIII_beta"/>
</dbReference>
<evidence type="ECO:0000259" key="11">
    <source>
        <dbReference type="Pfam" id="PF00712"/>
    </source>
</evidence>
<comment type="caution">
    <text evidence="14">The sequence shown here is derived from an EMBL/GenBank/DDBJ whole genome shotgun (WGS) entry which is preliminary data.</text>
</comment>
<evidence type="ECO:0000259" key="13">
    <source>
        <dbReference type="Pfam" id="PF02768"/>
    </source>
</evidence>
<evidence type="ECO:0000313" key="14">
    <source>
        <dbReference type="EMBL" id="GJD65148.1"/>
    </source>
</evidence>
<dbReference type="GO" id="GO:0003887">
    <property type="term" value="F:DNA-directed DNA polymerase activity"/>
    <property type="evidence" value="ECO:0007669"/>
    <property type="project" value="UniProtKB-UniRule"/>
</dbReference>
<sequence length="378" mass="39309">MLSLTIARSALLDALSSTAKVVEKRNTIPILSNVLLHAEGDTLAVTGTDLDIYLTTRVPATVTAAGSITLPAGALHDIARKLPGDAVVTIEDGGNGQVSVRAGRSRFTLGSLPASDFPAVLGMADSHAAEIAIAGGLLAKLLSRTAFAISNEETRYYLNGTFFVGVETPEGPALRAVATDGHRLARVQTSAASGVRTDVPGVIVPRKACGEISRLAEAAGEVDVRLVIMAARIQMTVGDTVLTSKLIDGTFPDYQRVIPTGNDRIALAPVEALSAAVARVGVIASERGRAVKLDLDGRGGLTVIMRNPEGGEAVETLDVEHEGAPFGIGLNGRFLADILEQVGGDTARLAFADPGSPVLIRPRQGDDALFVLMPMRVA</sequence>
<dbReference type="PANTHER" id="PTHR30478">
    <property type="entry name" value="DNA POLYMERASE III SUBUNIT BETA"/>
    <property type="match status" value="1"/>
</dbReference>
<dbReference type="Pfam" id="PF02768">
    <property type="entry name" value="DNA_pol3_beta_3"/>
    <property type="match status" value="1"/>
</dbReference>
<accession>A0AA37HFZ1</accession>
<dbReference type="GO" id="GO:0006271">
    <property type="term" value="P:DNA strand elongation involved in DNA replication"/>
    <property type="evidence" value="ECO:0007669"/>
    <property type="project" value="TreeGrafter"/>
</dbReference>
<proteinExistence type="inferred from homology"/>
<dbReference type="InterPro" id="IPR022634">
    <property type="entry name" value="DNA_polIII_beta_N"/>
</dbReference>
<dbReference type="Gene3D" id="3.70.10.10">
    <property type="match status" value="1"/>
</dbReference>
<organism evidence="14 15">
    <name type="scientific">Methylobacterium frigidaeris</name>
    <dbReference type="NCBI Taxonomy" id="2038277"/>
    <lineage>
        <taxon>Bacteria</taxon>
        <taxon>Pseudomonadati</taxon>
        <taxon>Pseudomonadota</taxon>
        <taxon>Alphaproteobacteria</taxon>
        <taxon>Hyphomicrobiales</taxon>
        <taxon>Methylobacteriaceae</taxon>
        <taxon>Methylobacterium</taxon>
    </lineage>
</organism>
<dbReference type="SMART" id="SM00480">
    <property type="entry name" value="POL3Bc"/>
    <property type="match status" value="1"/>
</dbReference>
<dbReference type="Pfam" id="PF02767">
    <property type="entry name" value="DNA_pol3_beta_2"/>
    <property type="match status" value="1"/>
</dbReference>
<reference evidence="14" key="2">
    <citation type="submission" date="2021-08" db="EMBL/GenBank/DDBJ databases">
        <authorList>
            <person name="Tani A."/>
            <person name="Ola A."/>
            <person name="Ogura Y."/>
            <person name="Katsura K."/>
            <person name="Hayashi T."/>
        </authorList>
    </citation>
    <scope>NUCLEOTIDE SEQUENCE</scope>
    <source>
        <strain evidence="14">JCM 32048</strain>
    </source>
</reference>
<dbReference type="GO" id="GO:0009360">
    <property type="term" value="C:DNA polymerase III complex"/>
    <property type="evidence" value="ECO:0007669"/>
    <property type="project" value="InterPro"/>
</dbReference>
<comment type="similarity">
    <text evidence="2 10">Belongs to the beta sliding clamp family.</text>
</comment>
<evidence type="ECO:0000259" key="12">
    <source>
        <dbReference type="Pfam" id="PF02767"/>
    </source>
</evidence>
<evidence type="ECO:0000256" key="10">
    <source>
        <dbReference type="PIRNR" id="PIRNR000804"/>
    </source>
</evidence>
<evidence type="ECO:0000256" key="8">
    <source>
        <dbReference type="ARBA" id="ARBA00022932"/>
    </source>
</evidence>
<keyword evidence="7 10" id="KW-0235">DNA replication</keyword>
<keyword evidence="5 10" id="KW-0808">Transferase</keyword>
<gene>
    <name evidence="14" type="primary">dnaN_2</name>
    <name evidence="14" type="ORF">MPEAHAMD_5335</name>
</gene>
<dbReference type="Pfam" id="PF00712">
    <property type="entry name" value="DNA_pol3_beta"/>
    <property type="match status" value="1"/>
</dbReference>
<evidence type="ECO:0000256" key="7">
    <source>
        <dbReference type="ARBA" id="ARBA00022705"/>
    </source>
</evidence>
<dbReference type="PANTHER" id="PTHR30478:SF0">
    <property type="entry name" value="BETA SLIDING CLAMP"/>
    <property type="match status" value="1"/>
</dbReference>
<evidence type="ECO:0000256" key="2">
    <source>
        <dbReference type="ARBA" id="ARBA00010752"/>
    </source>
</evidence>
<evidence type="ECO:0000256" key="6">
    <source>
        <dbReference type="ARBA" id="ARBA00022695"/>
    </source>
</evidence>
<dbReference type="CDD" id="cd00140">
    <property type="entry name" value="beta_clamp"/>
    <property type="match status" value="1"/>
</dbReference>
<comment type="subcellular location">
    <subcellularLocation>
        <location evidence="1 10">Cytoplasm</location>
    </subcellularLocation>
</comment>
<feature type="domain" description="DNA polymerase III beta sliding clamp N-terminal" evidence="11">
    <location>
        <begin position="3"/>
        <end position="120"/>
    </location>
</feature>
<protein>
    <recommendedName>
        <fullName evidence="3 10">Beta sliding clamp</fullName>
    </recommendedName>
</protein>
<dbReference type="InterPro" id="IPR022637">
    <property type="entry name" value="DNA_polIII_beta_cen"/>
</dbReference>
<dbReference type="GO" id="GO:0003677">
    <property type="term" value="F:DNA binding"/>
    <property type="evidence" value="ECO:0007669"/>
    <property type="project" value="UniProtKB-UniRule"/>
</dbReference>
<dbReference type="EMBL" id="BPQJ01000035">
    <property type="protein sequence ID" value="GJD65148.1"/>
    <property type="molecule type" value="Genomic_DNA"/>
</dbReference>
<dbReference type="PIRSF" id="PIRSF000804">
    <property type="entry name" value="DNA_pol_III_b"/>
    <property type="match status" value="1"/>
</dbReference>
<keyword evidence="9" id="KW-0238">DNA-binding</keyword>
<keyword evidence="4 10" id="KW-0963">Cytoplasm</keyword>
<dbReference type="InterPro" id="IPR046938">
    <property type="entry name" value="DNA_clamp_sf"/>
</dbReference>
<dbReference type="AlphaFoldDB" id="A0AA37HFZ1"/>
<keyword evidence="8 10" id="KW-0239">DNA-directed DNA polymerase</keyword>
<feature type="domain" description="DNA polymerase III beta sliding clamp C-terminal" evidence="13">
    <location>
        <begin position="256"/>
        <end position="376"/>
    </location>
</feature>
<dbReference type="SUPFAM" id="SSF55979">
    <property type="entry name" value="DNA clamp"/>
    <property type="match status" value="3"/>
</dbReference>
<comment type="subunit">
    <text evidence="10">Forms a ring-shaped head-to-tail homodimer around DNA.</text>
</comment>
<dbReference type="InterPro" id="IPR022635">
    <property type="entry name" value="DNA_polIII_beta_C"/>
</dbReference>
<evidence type="ECO:0000256" key="9">
    <source>
        <dbReference type="ARBA" id="ARBA00023125"/>
    </source>
</evidence>
<dbReference type="GO" id="GO:0008408">
    <property type="term" value="F:3'-5' exonuclease activity"/>
    <property type="evidence" value="ECO:0007669"/>
    <property type="project" value="InterPro"/>
</dbReference>
<feature type="domain" description="DNA polymerase III beta sliding clamp central" evidence="12">
    <location>
        <begin position="136"/>
        <end position="253"/>
    </location>
</feature>
<evidence type="ECO:0000256" key="4">
    <source>
        <dbReference type="ARBA" id="ARBA00022490"/>
    </source>
</evidence>
<evidence type="ECO:0000256" key="1">
    <source>
        <dbReference type="ARBA" id="ARBA00004496"/>
    </source>
</evidence>
<dbReference type="Gene3D" id="3.10.150.10">
    <property type="entry name" value="DNA Polymerase III, subunit A, domain 2"/>
    <property type="match status" value="1"/>
</dbReference>
<reference evidence="14" key="1">
    <citation type="journal article" date="2016" name="Front. Microbiol.">
        <title>Genome Sequence of the Piezophilic, Mesophilic Sulfate-Reducing Bacterium Desulfovibrio indicus J2T.</title>
        <authorList>
            <person name="Cao J."/>
            <person name="Maignien L."/>
            <person name="Shao Z."/>
            <person name="Alain K."/>
            <person name="Jebbar M."/>
        </authorList>
    </citation>
    <scope>NUCLEOTIDE SEQUENCE</scope>
    <source>
        <strain evidence="14">JCM 32048</strain>
    </source>
</reference>
<evidence type="ECO:0000256" key="5">
    <source>
        <dbReference type="ARBA" id="ARBA00022679"/>
    </source>
</evidence>
<dbReference type="NCBIfam" id="TIGR00663">
    <property type="entry name" value="dnan"/>
    <property type="match status" value="1"/>
</dbReference>
<comment type="function">
    <text evidence="10">Confers DNA tethering and processivity to DNA polymerases and other proteins. Acts as a clamp, forming a ring around DNA (a reaction catalyzed by the clamp-loading complex) which diffuses in an ATP-independent manner freely and bidirectionally along dsDNA. Initially characterized for its ability to contact the catalytic subunit of DNA polymerase III (Pol III), a complex, multichain enzyme responsible for most of the replicative synthesis in bacteria; Pol III exhibits 3'-5' exonuclease proofreading activity. The beta chain is required for initiation of replication as well as for processivity of DNA replication.</text>
</comment>
<dbReference type="Proteomes" id="UP001055286">
    <property type="component" value="Unassembled WGS sequence"/>
</dbReference>
<name>A0AA37HFZ1_9HYPH</name>